<dbReference type="InterPro" id="IPR006665">
    <property type="entry name" value="OmpA-like"/>
</dbReference>
<dbReference type="KEGG" id="smam:Mal15_05590"/>
<name>A0A5B9M5X2_9BACT</name>
<dbReference type="Gene3D" id="1.20.5.340">
    <property type="match status" value="1"/>
</dbReference>
<dbReference type="InterPro" id="IPR050330">
    <property type="entry name" value="Bact_OuterMem_StrucFunc"/>
</dbReference>
<dbReference type="AlphaFoldDB" id="A0A5B9M5X2"/>
<evidence type="ECO:0000256" key="2">
    <source>
        <dbReference type="SAM" id="Coils"/>
    </source>
</evidence>
<organism evidence="4 5">
    <name type="scientific">Stieleria maiorica</name>
    <dbReference type="NCBI Taxonomy" id="2795974"/>
    <lineage>
        <taxon>Bacteria</taxon>
        <taxon>Pseudomonadati</taxon>
        <taxon>Planctomycetota</taxon>
        <taxon>Planctomycetia</taxon>
        <taxon>Pirellulales</taxon>
        <taxon>Pirellulaceae</taxon>
        <taxon>Stieleria</taxon>
    </lineage>
</organism>
<dbReference type="InterPro" id="IPR036737">
    <property type="entry name" value="OmpA-like_sf"/>
</dbReference>
<keyword evidence="2" id="KW-0175">Coiled coil</keyword>
<evidence type="ECO:0000313" key="4">
    <source>
        <dbReference type="EMBL" id="QEF96531.1"/>
    </source>
</evidence>
<keyword evidence="4" id="KW-0449">Lipoprotein</keyword>
<dbReference type="SUPFAM" id="SSF103088">
    <property type="entry name" value="OmpA-like"/>
    <property type="match status" value="1"/>
</dbReference>
<feature type="domain" description="OmpA-like" evidence="3">
    <location>
        <begin position="177"/>
        <end position="300"/>
    </location>
</feature>
<gene>
    <name evidence="4" type="primary">yiaD</name>
    <name evidence="4" type="ORF">Mal15_05590</name>
</gene>
<evidence type="ECO:0000256" key="1">
    <source>
        <dbReference type="PROSITE-ProRule" id="PRU00473"/>
    </source>
</evidence>
<accession>A0A5B9M5X2</accession>
<sequence length="301" mass="32457">MSGADAALKTPIRMIRAVRDRRTGRRFSGLCIALAVLAVAGCNQNPYLAGPTTYPPTSVGPSISQQGINPNDSRLAELTRRVQLLDDNNRQLHTQLAQSEQQAQVYREELDLVRKQLADTNQQLESASIAAREAENKVRGFQASTQMRGGASIQPNTNLSRLASQLNLGGLPVRQDGDRIRIAIPSDQLFAPGTAQLIQQSAQVLDPVAAQLRSLFPRQRIGIEGYTDNAQAMNGGAAASHQLASAQASAVLDMLTRRAGMPLGQFFIVAQGANRPLQPNASAAGRAANRRIELVIYPETF</sequence>
<evidence type="ECO:0000259" key="3">
    <source>
        <dbReference type="PROSITE" id="PS51123"/>
    </source>
</evidence>
<dbReference type="PANTHER" id="PTHR30329:SF21">
    <property type="entry name" value="LIPOPROTEIN YIAD-RELATED"/>
    <property type="match status" value="1"/>
</dbReference>
<proteinExistence type="predicted"/>
<dbReference type="PANTHER" id="PTHR30329">
    <property type="entry name" value="STATOR ELEMENT OF FLAGELLAR MOTOR COMPLEX"/>
    <property type="match status" value="1"/>
</dbReference>
<reference evidence="4 5" key="1">
    <citation type="submission" date="2019-02" db="EMBL/GenBank/DDBJ databases">
        <title>Planctomycetal bacteria perform biofilm scaping via a novel small molecule.</title>
        <authorList>
            <person name="Jeske O."/>
            <person name="Boedeker C."/>
            <person name="Wiegand S."/>
            <person name="Breitling P."/>
            <person name="Kallscheuer N."/>
            <person name="Jogler M."/>
            <person name="Rohde M."/>
            <person name="Petersen J."/>
            <person name="Medema M.H."/>
            <person name="Surup F."/>
            <person name="Jogler C."/>
        </authorList>
    </citation>
    <scope>NUCLEOTIDE SEQUENCE [LARGE SCALE GENOMIC DNA]</scope>
    <source>
        <strain evidence="4 5">Mal15</strain>
    </source>
</reference>
<evidence type="ECO:0000313" key="5">
    <source>
        <dbReference type="Proteomes" id="UP000321353"/>
    </source>
</evidence>
<dbReference type="EMBL" id="CP036264">
    <property type="protein sequence ID" value="QEF96531.1"/>
    <property type="molecule type" value="Genomic_DNA"/>
</dbReference>
<dbReference type="SUPFAM" id="SSF57997">
    <property type="entry name" value="Tropomyosin"/>
    <property type="match status" value="1"/>
</dbReference>
<dbReference type="Pfam" id="PF00691">
    <property type="entry name" value="OmpA"/>
    <property type="match status" value="1"/>
</dbReference>
<dbReference type="Proteomes" id="UP000321353">
    <property type="component" value="Chromosome"/>
</dbReference>
<keyword evidence="5" id="KW-1185">Reference proteome</keyword>
<dbReference type="Gene3D" id="3.30.1330.60">
    <property type="entry name" value="OmpA-like domain"/>
    <property type="match status" value="1"/>
</dbReference>
<keyword evidence="1" id="KW-0472">Membrane</keyword>
<feature type="coiled-coil region" evidence="2">
    <location>
        <begin position="75"/>
        <end position="137"/>
    </location>
</feature>
<dbReference type="GO" id="GO:0016020">
    <property type="term" value="C:membrane"/>
    <property type="evidence" value="ECO:0007669"/>
    <property type="project" value="UniProtKB-UniRule"/>
</dbReference>
<dbReference type="PROSITE" id="PS51123">
    <property type="entry name" value="OMPA_2"/>
    <property type="match status" value="1"/>
</dbReference>
<protein>
    <submittedName>
        <fullName evidence="4">Putative lipoprotein YiaD</fullName>
    </submittedName>
</protein>
<dbReference type="CDD" id="cd07185">
    <property type="entry name" value="OmpA_C-like"/>
    <property type="match status" value="1"/>
</dbReference>